<dbReference type="EMBL" id="MU032347">
    <property type="protein sequence ID" value="KAF3765763.1"/>
    <property type="molecule type" value="Genomic_DNA"/>
</dbReference>
<feature type="compositionally biased region" description="Polar residues" evidence="2">
    <location>
        <begin position="764"/>
        <end position="787"/>
    </location>
</feature>
<dbReference type="Pfam" id="PF06395">
    <property type="entry name" value="CDC24"/>
    <property type="match status" value="1"/>
</dbReference>
<feature type="domain" description="DH" evidence="3">
    <location>
        <begin position="242"/>
        <end position="417"/>
    </location>
</feature>
<sequence length="1020" mass="112821">MASHAPLLRTNTAPVFQHSTDGVARLANMSMSSTPRASQVSGSTVYASNTSLTSLSNASTIISPPPGGQVVATNNIINQKADASRSLYQICVALKQRLRLVPGFEGYLAQLEESEQQVGDAGGPVQGLWDLLKAGLPLLAIYNACDPDDRLDVANVPNKEKRAKMAIGKFVQGCSQQLKIPSQDMFIISDLLGSDTTGFVKVTIVINYVLDIAQQRGLLKQPQAPSPEEGLSSANGDSQMSYRDRIIRELVDTERKYVQDLENLHDLKKTLEQRGAINGDIAHQIFLNINGILDLQRRFLIRVETTNNMPENRQDWGNPFIGFEEQFTNTYQPFIANQRKAAQMASQNFDKIQTVEHPVACDYNTLDGFLLKPMQRLVKYPLLLKDLLKKSDDENTKRDLAAGIEAAERVLKKANEAVDRDLLDEALDDLVARVDDWKNHRVAHFGQLLLHGVYTVITGKTEQERDYEIYLFEYILLCCKELTPNKSKDKKDKTRSTGPKMRNKNAKLQLKGRIFMTNVTEVLSFSKPGSYTVQIWWKGDPGVENFVIKFQNEEMMKKWANHLDTQRKDNAPQSATTPDQPTANFRWMEAQPDMVNPYAEHDEDEEEYTPPQNSYAAMPGTMPRNSSSSSLRQRSIGGESTQSLAGMVRRQPPTSFPMPQQTQPLSLQTADQPSPGTRVADSYFSPVGESPASSRTSTTSNFFGQNAGYVLPNGGYPPSGWAEDNNRYTAPAMPRAPSRDGPSPVNAFGMVNGQRNPRGPSLPAMSSLQSIAQQQRSRSYSTPDINGQPQPQQQPVRRTERGGSQGVPAVPGIPAHLQSTYDGGIPRGPTGSPRHDLPIRTNTQSPGVQRDRQGYGGQMGQFPSQPINRQHTPVSNGQQGMVPAPLNIDQSRAVPAGLNTAGALQTPNPLASPNDPPFQHSQLKVKVNCDSGNYVTLVAAFNISYQSLTDRIDTKLQRFTNSRIANGNLVLRYRDEDGDFVKIESDEDIQIAFSDWRENMRSMYSGGMGEIELFCVGDTA</sequence>
<dbReference type="GO" id="GO:0005085">
    <property type="term" value="F:guanyl-nucleotide exchange factor activity"/>
    <property type="evidence" value="ECO:0007669"/>
    <property type="project" value="InterPro"/>
</dbReference>
<dbReference type="InterPro" id="IPR001331">
    <property type="entry name" value="GDS_CDC24_CS"/>
</dbReference>
<dbReference type="CDD" id="cd13246">
    <property type="entry name" value="PH_Scd1"/>
    <property type="match status" value="1"/>
</dbReference>
<feature type="coiled-coil region" evidence="1">
    <location>
        <begin position="397"/>
        <end position="424"/>
    </location>
</feature>
<dbReference type="GO" id="GO:0030010">
    <property type="term" value="P:establishment of cell polarity"/>
    <property type="evidence" value="ECO:0007669"/>
    <property type="project" value="TreeGrafter"/>
</dbReference>
<reference evidence="5" key="1">
    <citation type="journal article" date="2020" name="Phytopathology">
        <title>Genome sequence of the chestnut blight fungus Cryphonectria parasitica EP155: A fundamental resource for an archetypical invasive plant pathogen.</title>
        <authorList>
            <person name="Crouch J.A."/>
            <person name="Dawe A."/>
            <person name="Aerts A."/>
            <person name="Barry K."/>
            <person name="Churchill A.C.L."/>
            <person name="Grimwood J."/>
            <person name="Hillman B."/>
            <person name="Milgroom M.G."/>
            <person name="Pangilinan J."/>
            <person name="Smith M."/>
            <person name="Salamov A."/>
            <person name="Schmutz J."/>
            <person name="Yadav J."/>
            <person name="Grigoriev I.V."/>
            <person name="Nuss D."/>
        </authorList>
    </citation>
    <scope>NUCLEOTIDE SEQUENCE</scope>
    <source>
        <strain evidence="5">EP155</strain>
    </source>
</reference>
<dbReference type="FunFam" id="3.10.20.90:FF:000176">
    <property type="entry name" value="Rho guanyl nucleotide exchange factor"/>
    <property type="match status" value="1"/>
</dbReference>
<evidence type="ECO:0008006" key="7">
    <source>
        <dbReference type="Google" id="ProtNLM"/>
    </source>
</evidence>
<feature type="region of interest" description="Disordered" evidence="2">
    <location>
        <begin position="566"/>
        <end position="585"/>
    </location>
</feature>
<protein>
    <recommendedName>
        <fullName evidence="7">DH domain-containing protein</fullName>
    </recommendedName>
</protein>
<dbReference type="InterPro" id="IPR033511">
    <property type="entry name" value="Cdc24/Scd1_PH_dom"/>
</dbReference>
<dbReference type="PROSITE" id="PS50010">
    <property type="entry name" value="DH_2"/>
    <property type="match status" value="1"/>
</dbReference>
<dbReference type="GO" id="GO:0005634">
    <property type="term" value="C:nucleus"/>
    <property type="evidence" value="ECO:0007669"/>
    <property type="project" value="TreeGrafter"/>
</dbReference>
<dbReference type="GO" id="GO:0043332">
    <property type="term" value="C:mating projection tip"/>
    <property type="evidence" value="ECO:0007669"/>
    <property type="project" value="TreeGrafter"/>
</dbReference>
<evidence type="ECO:0000256" key="1">
    <source>
        <dbReference type="SAM" id="Coils"/>
    </source>
</evidence>
<dbReference type="SMART" id="SM00233">
    <property type="entry name" value="PH"/>
    <property type="match status" value="1"/>
</dbReference>
<organism evidence="5 6">
    <name type="scientific">Cryphonectria parasitica (strain ATCC 38755 / EP155)</name>
    <dbReference type="NCBI Taxonomy" id="660469"/>
    <lineage>
        <taxon>Eukaryota</taxon>
        <taxon>Fungi</taxon>
        <taxon>Dikarya</taxon>
        <taxon>Ascomycota</taxon>
        <taxon>Pezizomycotina</taxon>
        <taxon>Sordariomycetes</taxon>
        <taxon>Sordariomycetidae</taxon>
        <taxon>Diaporthales</taxon>
        <taxon>Cryphonectriaceae</taxon>
        <taxon>Cryphonectria-Endothia species complex</taxon>
        <taxon>Cryphonectria</taxon>
    </lineage>
</organism>
<dbReference type="FunFam" id="2.30.29.30:FF:000364">
    <property type="entry name" value="Rho guanyl nucleotide exchange factor"/>
    <property type="match status" value="1"/>
</dbReference>
<dbReference type="SUPFAM" id="SSF54277">
    <property type="entry name" value="CAD &amp; PB1 domains"/>
    <property type="match status" value="1"/>
</dbReference>
<evidence type="ECO:0000313" key="5">
    <source>
        <dbReference type="EMBL" id="KAF3765763.1"/>
    </source>
</evidence>
<dbReference type="Gene3D" id="3.10.20.90">
    <property type="entry name" value="Phosphatidylinositol 3-kinase Catalytic Subunit, Chain A, domain 1"/>
    <property type="match status" value="1"/>
</dbReference>
<keyword evidence="6" id="KW-1185">Reference proteome</keyword>
<proteinExistence type="predicted"/>
<name>A0A9P4Y321_CRYP1</name>
<dbReference type="OrthoDB" id="1594986at2759"/>
<dbReference type="SUPFAM" id="SSF50729">
    <property type="entry name" value="PH domain-like"/>
    <property type="match status" value="1"/>
</dbReference>
<dbReference type="RefSeq" id="XP_040776724.1">
    <property type="nucleotide sequence ID" value="XM_040918884.1"/>
</dbReference>
<evidence type="ECO:0000313" key="6">
    <source>
        <dbReference type="Proteomes" id="UP000803844"/>
    </source>
</evidence>
<dbReference type="Proteomes" id="UP000803844">
    <property type="component" value="Unassembled WGS sequence"/>
</dbReference>
<dbReference type="GO" id="GO:0000935">
    <property type="term" value="C:division septum"/>
    <property type="evidence" value="ECO:0007669"/>
    <property type="project" value="TreeGrafter"/>
</dbReference>
<evidence type="ECO:0000259" key="3">
    <source>
        <dbReference type="PROSITE" id="PS50010"/>
    </source>
</evidence>
<gene>
    <name evidence="5" type="ORF">M406DRAFT_289994</name>
</gene>
<dbReference type="Pfam" id="PF00564">
    <property type="entry name" value="PB1"/>
    <property type="match status" value="1"/>
</dbReference>
<dbReference type="Gene3D" id="1.20.900.10">
    <property type="entry name" value="Dbl homology (DH) domain"/>
    <property type="match status" value="1"/>
</dbReference>
<dbReference type="GO" id="GO:0031106">
    <property type="term" value="P:septin ring organization"/>
    <property type="evidence" value="ECO:0007669"/>
    <property type="project" value="TreeGrafter"/>
</dbReference>
<feature type="region of interest" description="Disordered" evidence="2">
    <location>
        <begin position="718"/>
        <end position="884"/>
    </location>
</feature>
<dbReference type="Pfam" id="PF00621">
    <property type="entry name" value="RhoGEF"/>
    <property type="match status" value="1"/>
</dbReference>
<feature type="domain" description="PB1" evidence="4">
    <location>
        <begin position="922"/>
        <end position="1018"/>
    </location>
</feature>
<dbReference type="InterPro" id="IPR010481">
    <property type="entry name" value="Cdc24/Scd1_N"/>
</dbReference>
<dbReference type="InterPro" id="IPR011993">
    <property type="entry name" value="PH-like_dom_sf"/>
</dbReference>
<dbReference type="InterPro" id="IPR000219">
    <property type="entry name" value="DH_dom"/>
</dbReference>
<dbReference type="GO" id="GO:0035556">
    <property type="term" value="P:intracellular signal transduction"/>
    <property type="evidence" value="ECO:0007669"/>
    <property type="project" value="InterPro"/>
</dbReference>
<keyword evidence="1" id="KW-0175">Coiled coil</keyword>
<comment type="caution">
    <text evidence="5">The sequence shown here is derived from an EMBL/GenBank/DDBJ whole genome shotgun (WGS) entry which is preliminary data.</text>
</comment>
<dbReference type="GO" id="GO:0005737">
    <property type="term" value="C:cytoplasm"/>
    <property type="evidence" value="ECO:0007669"/>
    <property type="project" value="TreeGrafter"/>
</dbReference>
<evidence type="ECO:0000259" key="4">
    <source>
        <dbReference type="PROSITE" id="PS51745"/>
    </source>
</evidence>
<accession>A0A9P4Y321</accession>
<dbReference type="PANTHER" id="PTHR47339:SF1">
    <property type="entry name" value="CELL DIVISION CONTROL PROTEIN 24"/>
    <property type="match status" value="1"/>
</dbReference>
<dbReference type="AlphaFoldDB" id="A0A9P4Y321"/>
<feature type="compositionally biased region" description="Polar residues" evidence="2">
    <location>
        <begin position="861"/>
        <end position="879"/>
    </location>
</feature>
<dbReference type="InterPro" id="IPR035899">
    <property type="entry name" value="DBL_dom_sf"/>
</dbReference>
<dbReference type="CDD" id="cd05992">
    <property type="entry name" value="PB1"/>
    <property type="match status" value="1"/>
</dbReference>
<dbReference type="Gene3D" id="2.30.29.30">
    <property type="entry name" value="Pleckstrin-homology domain (PH domain)/Phosphotyrosine-binding domain (PTB)"/>
    <property type="match status" value="1"/>
</dbReference>
<dbReference type="CDD" id="cd00160">
    <property type="entry name" value="RhoGEF"/>
    <property type="match status" value="1"/>
</dbReference>
<dbReference type="InterPro" id="IPR001849">
    <property type="entry name" value="PH_domain"/>
</dbReference>
<dbReference type="SMART" id="SM00325">
    <property type="entry name" value="RhoGEF"/>
    <property type="match status" value="1"/>
</dbReference>
<dbReference type="GeneID" id="63836013"/>
<dbReference type="InterPro" id="IPR053793">
    <property type="entry name" value="PB1-like"/>
</dbReference>
<feature type="compositionally biased region" description="Polar residues" evidence="2">
    <location>
        <begin position="691"/>
        <end position="700"/>
    </location>
</feature>
<dbReference type="SUPFAM" id="SSF48065">
    <property type="entry name" value="DBL homology domain (DH-domain)"/>
    <property type="match status" value="1"/>
</dbReference>
<dbReference type="PROSITE" id="PS51745">
    <property type="entry name" value="PB1"/>
    <property type="match status" value="1"/>
</dbReference>
<dbReference type="Pfam" id="PF15411">
    <property type="entry name" value="PH_10"/>
    <property type="match status" value="1"/>
</dbReference>
<dbReference type="InterPro" id="IPR000270">
    <property type="entry name" value="PB1_dom"/>
</dbReference>
<feature type="compositionally biased region" description="Polar residues" evidence="2">
    <location>
        <begin position="657"/>
        <end position="675"/>
    </location>
</feature>
<dbReference type="InterPro" id="IPR053026">
    <property type="entry name" value="CDC42_GEF"/>
</dbReference>
<dbReference type="PANTHER" id="PTHR47339">
    <property type="entry name" value="CELL DIVISION CONTROL PROTEIN 24"/>
    <property type="match status" value="1"/>
</dbReference>
<evidence type="ECO:0000256" key="2">
    <source>
        <dbReference type="SAM" id="MobiDB-lite"/>
    </source>
</evidence>
<dbReference type="PROSITE" id="PS00741">
    <property type="entry name" value="DH_1"/>
    <property type="match status" value="1"/>
</dbReference>
<feature type="region of interest" description="Disordered" evidence="2">
    <location>
        <begin position="599"/>
        <end position="700"/>
    </location>
</feature>
<feature type="compositionally biased region" description="Polar residues" evidence="2">
    <location>
        <begin position="571"/>
        <end position="583"/>
    </location>
</feature>